<evidence type="ECO:0000313" key="1">
    <source>
        <dbReference type="EMBL" id="CAD8058470.1"/>
    </source>
</evidence>
<protein>
    <submittedName>
        <fullName evidence="1">Uncharacterized protein</fullName>
    </submittedName>
</protein>
<reference evidence="1" key="1">
    <citation type="submission" date="2021-01" db="EMBL/GenBank/DDBJ databases">
        <authorList>
            <consortium name="Genoscope - CEA"/>
            <person name="William W."/>
        </authorList>
    </citation>
    <scope>NUCLEOTIDE SEQUENCE</scope>
</reference>
<comment type="caution">
    <text evidence="1">The sequence shown here is derived from an EMBL/GenBank/DDBJ whole genome shotgun (WGS) entry which is preliminary data.</text>
</comment>
<name>A0A8S1KSF8_9CILI</name>
<keyword evidence="2" id="KW-1185">Reference proteome</keyword>
<organism evidence="1 2">
    <name type="scientific">Paramecium sonneborni</name>
    <dbReference type="NCBI Taxonomy" id="65129"/>
    <lineage>
        <taxon>Eukaryota</taxon>
        <taxon>Sar</taxon>
        <taxon>Alveolata</taxon>
        <taxon>Ciliophora</taxon>
        <taxon>Intramacronucleata</taxon>
        <taxon>Oligohymenophorea</taxon>
        <taxon>Peniculida</taxon>
        <taxon>Parameciidae</taxon>
        <taxon>Paramecium</taxon>
    </lineage>
</organism>
<dbReference type="OrthoDB" id="300222at2759"/>
<evidence type="ECO:0000313" key="2">
    <source>
        <dbReference type="Proteomes" id="UP000692954"/>
    </source>
</evidence>
<dbReference type="AlphaFoldDB" id="A0A8S1KSF8"/>
<sequence length="523" mass="61935">MLNKYFTFYKVCREKEKLYKFIKNVYAEKIKQIEESLAYANDIQYTILALENTKLIKNENTKQIVDISKQIFHNFNISKLDSAQTAVDLLKVLTQNLQAKDVRLYREIYQFYKRYSQFFNQQQIETLQHCYYQLAKQVEFNDLIQIDEHISSLKYTQNFKFIQSDIYQIKKNEDWKVMLKEDSQQLTSAAILTHKNGITLRIQGVFQNNYESIIETKKLISEKKPDIIILNIAPIILNQIQKDNELNIEQIIDTNNQSQKEEEQNNKQVFVSDLDPLIEKLTKKFQVQVEKQILTGFQQGFQVPFTMESLLYQFFQLRKDQKQPIFILGGLSLEDQIRLYVQTIPPAKITQELSTLRYQWLNQLLCDFSDIKKSGCILCNSQPNGVIPPSKILNESQKMKKIQADFLAEMTCKYIGSSGKKQFLVVVQQSLFFETLKSIAQRNIEKNDIDIDVYRTEYLEKLEAKKILNQKHYQTFQQFYEDALNFEKPYKYCQQEMLDLNKFSSLKYKKSQDLRCGIRDILF</sequence>
<dbReference type="EMBL" id="CAJJDN010000012">
    <property type="protein sequence ID" value="CAD8058470.1"/>
    <property type="molecule type" value="Genomic_DNA"/>
</dbReference>
<proteinExistence type="predicted"/>
<gene>
    <name evidence="1" type="ORF">PSON_ATCC_30995.1.T0120217</name>
</gene>
<accession>A0A8S1KSF8</accession>
<dbReference type="Proteomes" id="UP000692954">
    <property type="component" value="Unassembled WGS sequence"/>
</dbReference>